<dbReference type="Proteomes" id="UP000800094">
    <property type="component" value="Unassembled WGS sequence"/>
</dbReference>
<gene>
    <name evidence="1" type="ORF">BU26DRAFT_572221</name>
</gene>
<proteinExistence type="predicted"/>
<evidence type="ECO:0000313" key="1">
    <source>
        <dbReference type="EMBL" id="KAF2240982.1"/>
    </source>
</evidence>
<dbReference type="RefSeq" id="XP_033675986.1">
    <property type="nucleotide sequence ID" value="XM_033834224.1"/>
</dbReference>
<protein>
    <submittedName>
        <fullName evidence="1">Uncharacterized protein</fullName>
    </submittedName>
</protein>
<dbReference type="AlphaFoldDB" id="A0A6A6HT80"/>
<name>A0A6A6HT80_9PLEO</name>
<evidence type="ECO:0000313" key="2">
    <source>
        <dbReference type="Proteomes" id="UP000800094"/>
    </source>
</evidence>
<reference evidence="1" key="1">
    <citation type="journal article" date="2020" name="Stud. Mycol.">
        <title>101 Dothideomycetes genomes: a test case for predicting lifestyles and emergence of pathogens.</title>
        <authorList>
            <person name="Haridas S."/>
            <person name="Albert R."/>
            <person name="Binder M."/>
            <person name="Bloem J."/>
            <person name="Labutti K."/>
            <person name="Salamov A."/>
            <person name="Andreopoulos B."/>
            <person name="Baker S."/>
            <person name="Barry K."/>
            <person name="Bills G."/>
            <person name="Bluhm B."/>
            <person name="Cannon C."/>
            <person name="Castanera R."/>
            <person name="Culley D."/>
            <person name="Daum C."/>
            <person name="Ezra D."/>
            <person name="Gonzalez J."/>
            <person name="Henrissat B."/>
            <person name="Kuo A."/>
            <person name="Liang C."/>
            <person name="Lipzen A."/>
            <person name="Lutzoni F."/>
            <person name="Magnuson J."/>
            <person name="Mondo S."/>
            <person name="Nolan M."/>
            <person name="Ohm R."/>
            <person name="Pangilinan J."/>
            <person name="Park H.-J."/>
            <person name="Ramirez L."/>
            <person name="Alfaro M."/>
            <person name="Sun H."/>
            <person name="Tritt A."/>
            <person name="Yoshinaga Y."/>
            <person name="Zwiers L.-H."/>
            <person name="Turgeon B."/>
            <person name="Goodwin S."/>
            <person name="Spatafora J."/>
            <person name="Crous P."/>
            <person name="Grigoriev I."/>
        </authorList>
    </citation>
    <scope>NUCLEOTIDE SEQUENCE</scope>
    <source>
        <strain evidence="1">CBS 122368</strain>
    </source>
</reference>
<organism evidence="1 2">
    <name type="scientific">Trematosphaeria pertusa</name>
    <dbReference type="NCBI Taxonomy" id="390896"/>
    <lineage>
        <taxon>Eukaryota</taxon>
        <taxon>Fungi</taxon>
        <taxon>Dikarya</taxon>
        <taxon>Ascomycota</taxon>
        <taxon>Pezizomycotina</taxon>
        <taxon>Dothideomycetes</taxon>
        <taxon>Pleosporomycetidae</taxon>
        <taxon>Pleosporales</taxon>
        <taxon>Massarineae</taxon>
        <taxon>Trematosphaeriaceae</taxon>
        <taxon>Trematosphaeria</taxon>
    </lineage>
</organism>
<accession>A0A6A6HT80</accession>
<sequence>MPVGCAGLPAPNGVVRYTAILCNEHAVRNNNAARLANGARGVLEAAGCVAGRQSPTMAAWQQTHHVTHVNPAVTEATPDSPKVDCAKSSLLSYALRPLLVAVVPYDGRDWQCSPERQMNSAELTVHSPPAYKDRGRCKSEVAQLNFVFLLNSEAIDLRKSLPFDARTASYNARLSCATPHGGSRSELVGSVSRKASELGATTCCWNLLTIRRRNCSVPTFGHSRSLSPVARAALCRHR</sequence>
<keyword evidence="2" id="KW-1185">Reference proteome</keyword>
<dbReference type="EMBL" id="ML987214">
    <property type="protein sequence ID" value="KAF2240982.1"/>
    <property type="molecule type" value="Genomic_DNA"/>
</dbReference>
<dbReference type="GeneID" id="54587554"/>